<dbReference type="InterPro" id="IPR001226">
    <property type="entry name" value="Flavodoxin_CS"/>
</dbReference>
<reference evidence="4 6" key="2">
    <citation type="submission" date="2016-10" db="EMBL/GenBank/DDBJ databases">
        <authorList>
            <person name="Varghese N."/>
            <person name="Submissions S."/>
        </authorList>
    </citation>
    <scope>NUCLEOTIDE SEQUENCE [LARGE SCALE GENOMIC DNA]</scope>
    <source>
        <strain evidence="4 6">DSM 22150</strain>
    </source>
</reference>
<dbReference type="RefSeq" id="WP_068622113.1">
    <property type="nucleotide sequence ID" value="NZ_FJNB01000005.1"/>
</dbReference>
<evidence type="ECO:0000313" key="3">
    <source>
        <dbReference type="EMBL" id="CZQ91529.1"/>
    </source>
</evidence>
<dbReference type="GO" id="GO:0009055">
    <property type="term" value="F:electron transfer activity"/>
    <property type="evidence" value="ECO:0007669"/>
    <property type="project" value="InterPro"/>
</dbReference>
<sequence>MGKVGESHSFSADSSSGGSAGGKTAIVFYSLSGNTKKVAEEIRRQTGGDLFEIRTAEPYPQSYTRVTELVQEQRGSGTLPDVQPMPIRLGDYDTLFIGSPIWYGDSALPLQKWLEENSLAGKKVAAFFTSGGSSTAGAMADLRGRVKGAKMSEGLWILDARSKNVSRKVTDWLGRIR</sequence>
<accession>A0A143YN89</accession>
<evidence type="ECO:0000313" key="5">
    <source>
        <dbReference type="Proteomes" id="UP000076878"/>
    </source>
</evidence>
<dbReference type="AlphaFoldDB" id="A0A143YN89"/>
<dbReference type="OrthoDB" id="9806505at2"/>
<dbReference type="PANTHER" id="PTHR39201:SF1">
    <property type="entry name" value="FLAVODOXIN-LIKE DOMAIN-CONTAINING PROTEIN"/>
    <property type="match status" value="1"/>
</dbReference>
<organism evidence="3 5">
    <name type="scientific">Trichococcus ilyis</name>
    <dbReference type="NCBI Taxonomy" id="640938"/>
    <lineage>
        <taxon>Bacteria</taxon>
        <taxon>Bacillati</taxon>
        <taxon>Bacillota</taxon>
        <taxon>Bacilli</taxon>
        <taxon>Lactobacillales</taxon>
        <taxon>Carnobacteriaceae</taxon>
        <taxon>Trichococcus</taxon>
    </lineage>
</organism>
<dbReference type="Gene3D" id="3.40.50.360">
    <property type="match status" value="1"/>
</dbReference>
<dbReference type="PROSITE" id="PS00201">
    <property type="entry name" value="FLAVODOXIN"/>
    <property type="match status" value="1"/>
</dbReference>
<protein>
    <submittedName>
        <fullName evidence="3 4">Flavodoxin</fullName>
    </submittedName>
</protein>
<evidence type="ECO:0000259" key="2">
    <source>
        <dbReference type="PROSITE" id="PS50902"/>
    </source>
</evidence>
<dbReference type="STRING" id="640938.TR210_971"/>
<feature type="compositionally biased region" description="Low complexity" evidence="1">
    <location>
        <begin position="7"/>
        <end position="17"/>
    </location>
</feature>
<dbReference type="Proteomes" id="UP000199280">
    <property type="component" value="Unassembled WGS sequence"/>
</dbReference>
<dbReference type="InterPro" id="IPR008254">
    <property type="entry name" value="Flavodoxin/NO_synth"/>
</dbReference>
<dbReference type="EMBL" id="FJNB01000005">
    <property type="protein sequence ID" value="CZQ91529.1"/>
    <property type="molecule type" value="Genomic_DNA"/>
</dbReference>
<dbReference type="PANTHER" id="PTHR39201">
    <property type="entry name" value="EXPORTED PROTEIN-RELATED"/>
    <property type="match status" value="1"/>
</dbReference>
<evidence type="ECO:0000256" key="1">
    <source>
        <dbReference type="SAM" id="MobiDB-lite"/>
    </source>
</evidence>
<evidence type="ECO:0000313" key="6">
    <source>
        <dbReference type="Proteomes" id="UP000199280"/>
    </source>
</evidence>
<dbReference type="Proteomes" id="UP000076878">
    <property type="component" value="Unassembled WGS sequence"/>
</dbReference>
<feature type="region of interest" description="Disordered" evidence="1">
    <location>
        <begin position="1"/>
        <end position="20"/>
    </location>
</feature>
<gene>
    <name evidence="4" type="ORF">SAMN05216375_103103</name>
    <name evidence="3" type="ORF">TR210_971</name>
</gene>
<proteinExistence type="predicted"/>
<keyword evidence="6" id="KW-1185">Reference proteome</keyword>
<dbReference type="GO" id="GO:0010181">
    <property type="term" value="F:FMN binding"/>
    <property type="evidence" value="ECO:0007669"/>
    <property type="project" value="InterPro"/>
</dbReference>
<dbReference type="SUPFAM" id="SSF52218">
    <property type="entry name" value="Flavoproteins"/>
    <property type="match status" value="1"/>
</dbReference>
<dbReference type="InterPro" id="IPR029039">
    <property type="entry name" value="Flavoprotein-like_sf"/>
</dbReference>
<feature type="domain" description="Flavodoxin-like" evidence="2">
    <location>
        <begin position="24"/>
        <end position="177"/>
    </location>
</feature>
<dbReference type="Pfam" id="PF12682">
    <property type="entry name" value="Flavodoxin_4"/>
    <property type="match status" value="1"/>
</dbReference>
<dbReference type="EMBL" id="FNYT01000003">
    <property type="protein sequence ID" value="SEI75445.1"/>
    <property type="molecule type" value="Genomic_DNA"/>
</dbReference>
<dbReference type="PROSITE" id="PS50902">
    <property type="entry name" value="FLAVODOXIN_LIKE"/>
    <property type="match status" value="1"/>
</dbReference>
<dbReference type="GO" id="GO:0016651">
    <property type="term" value="F:oxidoreductase activity, acting on NAD(P)H"/>
    <property type="evidence" value="ECO:0007669"/>
    <property type="project" value="UniProtKB-ARBA"/>
</dbReference>
<reference evidence="3 5" key="1">
    <citation type="submission" date="2016-02" db="EMBL/GenBank/DDBJ databases">
        <authorList>
            <person name="Wen L."/>
            <person name="He K."/>
            <person name="Yang H."/>
        </authorList>
    </citation>
    <scope>NUCLEOTIDE SEQUENCE [LARGE SCALE GENOMIC DNA]</scope>
    <source>
        <strain evidence="3">Trichococcus_R210</strain>
    </source>
</reference>
<evidence type="ECO:0000313" key="4">
    <source>
        <dbReference type="EMBL" id="SEI75445.1"/>
    </source>
</evidence>
<name>A0A143YN89_9LACT</name>